<feature type="signal peptide" evidence="2">
    <location>
        <begin position="1"/>
        <end position="27"/>
    </location>
</feature>
<dbReference type="Proteomes" id="UP001168823">
    <property type="component" value="Unassembled WGS sequence"/>
</dbReference>
<dbReference type="RefSeq" id="WP_302916400.1">
    <property type="nucleotide sequence ID" value="NZ_JAUMSQ010000296.1"/>
</dbReference>
<comment type="caution">
    <text evidence="4">The sequence shown here is derived from an EMBL/GenBank/DDBJ whole genome shotgun (WGS) entry which is preliminary data.</text>
</comment>
<evidence type="ECO:0000259" key="3">
    <source>
        <dbReference type="Pfam" id="PF00135"/>
    </source>
</evidence>
<feature type="domain" description="Carboxylesterase type B" evidence="3">
    <location>
        <begin position="51"/>
        <end position="85"/>
    </location>
</feature>
<feature type="non-terminal residue" evidence="4">
    <location>
        <position position="85"/>
    </location>
</feature>
<keyword evidence="5" id="KW-1185">Reference proteome</keyword>
<dbReference type="PROSITE" id="PS51257">
    <property type="entry name" value="PROKAR_LIPOPROTEIN"/>
    <property type="match status" value="1"/>
</dbReference>
<evidence type="ECO:0000313" key="5">
    <source>
        <dbReference type="Proteomes" id="UP001168823"/>
    </source>
</evidence>
<keyword evidence="2" id="KW-0732">Signal</keyword>
<protein>
    <submittedName>
        <fullName evidence="4">Carboxylesterase family protein</fullName>
    </submittedName>
</protein>
<dbReference type="EMBL" id="JAUMSQ010000296">
    <property type="protein sequence ID" value="MDO3639239.1"/>
    <property type="molecule type" value="Genomic_DNA"/>
</dbReference>
<feature type="chain" id="PRO_5046077276" evidence="2">
    <location>
        <begin position="28"/>
        <end position="85"/>
    </location>
</feature>
<feature type="compositionally biased region" description="Low complexity" evidence="1">
    <location>
        <begin position="35"/>
        <end position="50"/>
    </location>
</feature>
<evidence type="ECO:0000256" key="1">
    <source>
        <dbReference type="SAM" id="MobiDB-lite"/>
    </source>
</evidence>
<dbReference type="InterPro" id="IPR029058">
    <property type="entry name" value="AB_hydrolase_fold"/>
</dbReference>
<evidence type="ECO:0000256" key="2">
    <source>
        <dbReference type="SAM" id="SignalP"/>
    </source>
</evidence>
<feature type="compositionally biased region" description="Basic and acidic residues" evidence="1">
    <location>
        <begin position="60"/>
        <end position="71"/>
    </location>
</feature>
<organism evidence="4 5">
    <name type="scientific">Mycolicibacterium arseniciresistens</name>
    <dbReference type="NCBI Taxonomy" id="3062257"/>
    <lineage>
        <taxon>Bacteria</taxon>
        <taxon>Bacillati</taxon>
        <taxon>Actinomycetota</taxon>
        <taxon>Actinomycetes</taxon>
        <taxon>Mycobacteriales</taxon>
        <taxon>Mycobacteriaceae</taxon>
        <taxon>Mycolicibacterium</taxon>
    </lineage>
</organism>
<name>A0ABT8USQ3_9MYCO</name>
<evidence type="ECO:0000313" key="4">
    <source>
        <dbReference type="EMBL" id="MDO3639239.1"/>
    </source>
</evidence>
<accession>A0ABT8USQ3</accession>
<dbReference type="SUPFAM" id="SSF53474">
    <property type="entry name" value="alpha/beta-Hydrolases"/>
    <property type="match status" value="1"/>
</dbReference>
<dbReference type="Pfam" id="PF00135">
    <property type="entry name" value="COesterase"/>
    <property type="match status" value="1"/>
</dbReference>
<feature type="region of interest" description="Disordered" evidence="1">
    <location>
        <begin position="31"/>
        <end position="85"/>
    </location>
</feature>
<sequence>MPPSLRLSRRALVRAACLLLVPALTLAGCGRQDDSAAPSASAGATPAGDPAEVETVTGRVRGEVSAGHREFSGIPYAAPPTGPLR</sequence>
<dbReference type="InterPro" id="IPR006311">
    <property type="entry name" value="TAT_signal"/>
</dbReference>
<gene>
    <name evidence="4" type="ORF">Q2100_26085</name>
</gene>
<reference evidence="4" key="1">
    <citation type="submission" date="2023-07" db="EMBL/GenBank/DDBJ databases">
        <title>Mycolicibacterium sp. nov., a novel bacterial species.</title>
        <authorList>
            <person name="Cao Y."/>
        </authorList>
    </citation>
    <scope>NUCLEOTIDE SEQUENCE</scope>
    <source>
        <strain evidence="4">KC 300</strain>
    </source>
</reference>
<dbReference type="Gene3D" id="3.40.50.1820">
    <property type="entry name" value="alpha/beta hydrolase"/>
    <property type="match status" value="1"/>
</dbReference>
<proteinExistence type="predicted"/>
<dbReference type="InterPro" id="IPR002018">
    <property type="entry name" value="CarbesteraseB"/>
</dbReference>
<dbReference type="PROSITE" id="PS51318">
    <property type="entry name" value="TAT"/>
    <property type="match status" value="1"/>
</dbReference>